<dbReference type="PANTHER" id="PTHR45867:SF10">
    <property type="entry name" value="PURPLE ACID PHOSPHATASE"/>
    <property type="match status" value="1"/>
</dbReference>
<dbReference type="Proteomes" id="UP000095283">
    <property type="component" value="Unplaced"/>
</dbReference>
<proteinExistence type="predicted"/>
<sequence length="212" mass="24869">MEFNDDCSRFENRLIRKGSNDMPGLEPLFINQGMDLGFCGHMHAYERFYPVADKKYWKGPNCYHNAVAPVYVMTGSAVSRYILKIFINILSFLLTNFNCYRDATPQVQSSATNPFPSVHPGFVLKKIQFKSSSRYIIYYFRINDYGYTIMTVANKTHIHLQQISIDKDEKFVDDFWLSKDPDHIHTLEMRSFCSLLPLYLLFFKNVINFITY</sequence>
<organism evidence="2 3">
    <name type="scientific">Heterorhabditis bacteriophora</name>
    <name type="common">Entomopathogenic nematode worm</name>
    <dbReference type="NCBI Taxonomy" id="37862"/>
    <lineage>
        <taxon>Eukaryota</taxon>
        <taxon>Metazoa</taxon>
        <taxon>Ecdysozoa</taxon>
        <taxon>Nematoda</taxon>
        <taxon>Chromadorea</taxon>
        <taxon>Rhabditida</taxon>
        <taxon>Rhabditina</taxon>
        <taxon>Rhabditomorpha</taxon>
        <taxon>Strongyloidea</taxon>
        <taxon>Heterorhabditidae</taxon>
        <taxon>Heterorhabditis</taxon>
    </lineage>
</organism>
<dbReference type="AlphaFoldDB" id="A0A1I7XMA3"/>
<dbReference type="Pfam" id="PF14008">
    <property type="entry name" value="Metallophos_C"/>
    <property type="match status" value="1"/>
</dbReference>
<accession>A0A1I7XMA3</accession>
<dbReference type="WBParaSite" id="Hba_18653">
    <property type="protein sequence ID" value="Hba_18653"/>
    <property type="gene ID" value="Hba_18653"/>
</dbReference>
<reference evidence="3" key="1">
    <citation type="submission" date="2016-11" db="UniProtKB">
        <authorList>
            <consortium name="WormBaseParasite"/>
        </authorList>
    </citation>
    <scope>IDENTIFICATION</scope>
</reference>
<protein>
    <submittedName>
        <fullName evidence="3">Metallophos_C domain-containing protein</fullName>
    </submittedName>
</protein>
<evidence type="ECO:0000259" key="1">
    <source>
        <dbReference type="Pfam" id="PF14008"/>
    </source>
</evidence>
<name>A0A1I7XMA3_HETBA</name>
<dbReference type="InterPro" id="IPR025733">
    <property type="entry name" value="PAPs_C"/>
</dbReference>
<evidence type="ECO:0000313" key="3">
    <source>
        <dbReference type="WBParaSite" id="Hba_18653"/>
    </source>
</evidence>
<dbReference type="PANTHER" id="PTHR45867">
    <property type="entry name" value="PURPLE ACID PHOSPHATASE"/>
    <property type="match status" value="1"/>
</dbReference>
<dbReference type="InterPro" id="IPR029052">
    <property type="entry name" value="Metallo-depent_PP-like"/>
</dbReference>
<dbReference type="Gene3D" id="3.60.21.10">
    <property type="match status" value="1"/>
</dbReference>
<keyword evidence="2" id="KW-1185">Reference proteome</keyword>
<dbReference type="SUPFAM" id="SSF56300">
    <property type="entry name" value="Metallo-dependent phosphatases"/>
    <property type="match status" value="1"/>
</dbReference>
<evidence type="ECO:0000313" key="2">
    <source>
        <dbReference type="Proteomes" id="UP000095283"/>
    </source>
</evidence>
<feature type="domain" description="Purple acid phosphatase C-terminal" evidence="1">
    <location>
        <begin position="139"/>
        <end position="173"/>
    </location>
</feature>